<evidence type="ECO:0000313" key="2">
    <source>
        <dbReference type="EMBL" id="WMX44394.1"/>
    </source>
</evidence>
<evidence type="ECO:0000313" key="3">
    <source>
        <dbReference type="Proteomes" id="UP001250858"/>
    </source>
</evidence>
<evidence type="ECO:0000256" key="1">
    <source>
        <dbReference type="SAM" id="MobiDB-lite"/>
    </source>
</evidence>
<gene>
    <name evidence="2" type="ORF">RGF97_05345</name>
</gene>
<sequence length="481" mass="52264">MHYTELMEVDLGKPGTAVADWKSMAQKMQRLGGDARDGMKAKADKARWDGVNASVTRDFVGKTVKEFDDLHKEAQSIFSVLDDALTELRGLQQQARSVTAEAKEKGFSVTGHKDGSIEIADAFICEVDGPGQKKRELMQWYADTLTGILSHATEVDAAAVRALRASHGGDPTNAGHASYTSLDEGMLPRAIKLAGLGEDADDKQRGELRRLWTSLSPEARAQLWTQHKDDLLAAGLLTPSVKRVAADDGAGPYDVVSPGFKDYWMELQANGISNSGDFIGKTDAARHMDHYLNGTGITLDLDVDRMLSDENDTVLRDVSALTRAKQEDEWRRQALEAYAQSGGKPVAIPVETAGVGYTHDKGPDGTANWYLAVGSAMTNTTGVVTAVPGPDGKPHVSIDYQVNVWDRYNWDRGKFTPIGPTTVTDADMARMHTTGQAREFDMRGSSSVQQHDMMSGGAWPDPKEPGRDGTRTDIGRNGDAR</sequence>
<name>A0ABY9RQC2_9ACTN</name>
<proteinExistence type="predicted"/>
<organism evidence="2 3">
    <name type="scientific">Streptomyces roseicoloratus</name>
    <dbReference type="NCBI Taxonomy" id="2508722"/>
    <lineage>
        <taxon>Bacteria</taxon>
        <taxon>Bacillati</taxon>
        <taxon>Actinomycetota</taxon>
        <taxon>Actinomycetes</taxon>
        <taxon>Kitasatosporales</taxon>
        <taxon>Streptomycetaceae</taxon>
        <taxon>Streptomyces</taxon>
    </lineage>
</organism>
<feature type="region of interest" description="Disordered" evidence="1">
    <location>
        <begin position="438"/>
        <end position="481"/>
    </location>
</feature>
<feature type="compositionally biased region" description="Basic and acidic residues" evidence="1">
    <location>
        <begin position="461"/>
        <end position="481"/>
    </location>
</feature>
<accession>A0ABY9RQC2</accession>
<dbReference type="Proteomes" id="UP001250858">
    <property type="component" value="Chromosome"/>
</dbReference>
<keyword evidence="3" id="KW-1185">Reference proteome</keyword>
<protein>
    <recommendedName>
        <fullName evidence="4">WXG100 family type VII secretion target</fullName>
    </recommendedName>
</protein>
<evidence type="ECO:0008006" key="4">
    <source>
        <dbReference type="Google" id="ProtNLM"/>
    </source>
</evidence>
<reference evidence="2 3" key="1">
    <citation type="submission" date="2023-09" db="EMBL/GenBank/DDBJ databases">
        <title>Complete genome of Streptomyces roseicoloratus T14.</title>
        <authorList>
            <person name="Bashizi T."/>
            <person name="Kim M.-J."/>
            <person name="Lee G."/>
            <person name="Tagele S.B."/>
            <person name="Shin J.-H."/>
        </authorList>
    </citation>
    <scope>NUCLEOTIDE SEQUENCE [LARGE SCALE GENOMIC DNA]</scope>
    <source>
        <strain evidence="2 3">T14</strain>
    </source>
</reference>
<dbReference type="RefSeq" id="WP_309547987.1">
    <property type="nucleotide sequence ID" value="NZ_CP133762.1"/>
</dbReference>
<dbReference type="EMBL" id="CP133762">
    <property type="protein sequence ID" value="WMX44394.1"/>
    <property type="molecule type" value="Genomic_DNA"/>
</dbReference>